<reference evidence="2 3" key="1">
    <citation type="submission" date="2016-10" db="EMBL/GenBank/DDBJ databases">
        <authorList>
            <person name="de Groot N.N."/>
        </authorList>
    </citation>
    <scope>NUCLEOTIDE SEQUENCE [LARGE SCALE GENOMIC DNA]</scope>
    <source>
        <strain evidence="2 3">DSM 21650</strain>
    </source>
</reference>
<dbReference type="SUPFAM" id="SSF89550">
    <property type="entry name" value="PHP domain-like"/>
    <property type="match status" value="1"/>
</dbReference>
<dbReference type="Pfam" id="PF02811">
    <property type="entry name" value="PHP"/>
    <property type="match status" value="1"/>
</dbReference>
<dbReference type="InterPro" id="IPR004013">
    <property type="entry name" value="PHP_dom"/>
</dbReference>
<keyword evidence="3" id="KW-1185">Reference proteome</keyword>
<proteinExistence type="predicted"/>
<dbReference type="Gene3D" id="1.10.150.650">
    <property type="match status" value="1"/>
</dbReference>
<dbReference type="PANTHER" id="PTHR42924:SF3">
    <property type="entry name" value="POLYMERASE_HISTIDINOL PHOSPHATASE N-TERMINAL DOMAIN-CONTAINING PROTEIN"/>
    <property type="match status" value="1"/>
</dbReference>
<dbReference type="PANTHER" id="PTHR42924">
    <property type="entry name" value="EXONUCLEASE"/>
    <property type="match status" value="1"/>
</dbReference>
<dbReference type="GO" id="GO:0004534">
    <property type="term" value="F:5'-3' RNA exonuclease activity"/>
    <property type="evidence" value="ECO:0007669"/>
    <property type="project" value="TreeGrafter"/>
</dbReference>
<dbReference type="Proteomes" id="UP000198625">
    <property type="component" value="Unassembled WGS sequence"/>
</dbReference>
<dbReference type="RefSeq" id="WP_091728197.1">
    <property type="nucleotide sequence ID" value="NZ_FNQE01000009.1"/>
</dbReference>
<feature type="domain" description="Polymerase/histidinol phosphatase N-terminal" evidence="1">
    <location>
        <begin position="3"/>
        <end position="68"/>
    </location>
</feature>
<sequence>MKADLHVHTIASDGILTPFEIVEWAYKKNIKAIGITDHDTIEGISTAIESAKQYNIIIVPGIEISCIFGNEEIHILGYFIDYESKEIIEKTKVLRESRLFRGEKIVKKLNALGLKLSIADIHEIAGKGVIGRPHIARAMIKKNYVSSIEEAFEKYIGRSKPAFVERYRLSIEEGVNLIHSAGGAAIIAHPGLIENQKAIEEAIRLNIDGIEAIHSKHSIEEVVKYSDIAHKDKLIITGGSDFHDKFIDSIPVLGDYYVDFNQVKLLYDRAQYYKGGENKIE</sequence>
<dbReference type="EMBL" id="FNQE01000009">
    <property type="protein sequence ID" value="SDY85109.1"/>
    <property type="molecule type" value="Genomic_DNA"/>
</dbReference>
<dbReference type="InterPro" id="IPR052018">
    <property type="entry name" value="PHP_domain"/>
</dbReference>
<protein>
    <recommendedName>
        <fullName evidence="1">Polymerase/histidinol phosphatase N-terminal domain-containing protein</fullName>
    </recommendedName>
</protein>
<dbReference type="STRING" id="415015.SAMN05660462_01054"/>
<name>A0A1H3NA72_9FIRM</name>
<dbReference type="CDD" id="cd07438">
    <property type="entry name" value="PHP_HisPPase_AMP"/>
    <property type="match status" value="1"/>
</dbReference>
<dbReference type="OrthoDB" id="9804333at2"/>
<dbReference type="Gene3D" id="3.20.20.140">
    <property type="entry name" value="Metal-dependent hydrolases"/>
    <property type="match status" value="1"/>
</dbReference>
<organism evidence="2 3">
    <name type="scientific">Proteiniborus ethanoligenes</name>
    <dbReference type="NCBI Taxonomy" id="415015"/>
    <lineage>
        <taxon>Bacteria</taxon>
        <taxon>Bacillati</taxon>
        <taxon>Bacillota</taxon>
        <taxon>Clostridia</taxon>
        <taxon>Eubacteriales</taxon>
        <taxon>Proteiniborus</taxon>
    </lineage>
</organism>
<evidence type="ECO:0000313" key="3">
    <source>
        <dbReference type="Proteomes" id="UP000198625"/>
    </source>
</evidence>
<evidence type="ECO:0000313" key="2">
    <source>
        <dbReference type="EMBL" id="SDY85109.1"/>
    </source>
</evidence>
<dbReference type="GO" id="GO:0035312">
    <property type="term" value="F:5'-3' DNA exonuclease activity"/>
    <property type="evidence" value="ECO:0007669"/>
    <property type="project" value="TreeGrafter"/>
</dbReference>
<dbReference type="AlphaFoldDB" id="A0A1H3NA72"/>
<dbReference type="SMART" id="SM00481">
    <property type="entry name" value="POLIIIAc"/>
    <property type="match status" value="1"/>
</dbReference>
<evidence type="ECO:0000259" key="1">
    <source>
        <dbReference type="SMART" id="SM00481"/>
    </source>
</evidence>
<accession>A0A1H3NA72</accession>
<dbReference type="InterPro" id="IPR003141">
    <property type="entry name" value="Pol/His_phosphatase_N"/>
</dbReference>
<dbReference type="InterPro" id="IPR016195">
    <property type="entry name" value="Pol/histidinol_Pase-like"/>
</dbReference>
<gene>
    <name evidence="2" type="ORF">SAMN05660462_01054</name>
</gene>